<evidence type="ECO:0000256" key="1">
    <source>
        <dbReference type="SAM" id="Coils"/>
    </source>
</evidence>
<feature type="non-terminal residue" evidence="3">
    <location>
        <position position="82"/>
    </location>
</feature>
<comment type="caution">
    <text evidence="3">The sequence shown here is derived from an EMBL/GenBank/DDBJ whole genome shotgun (WGS) entry which is preliminary data.</text>
</comment>
<dbReference type="InterPro" id="IPR036638">
    <property type="entry name" value="HLH_DNA-bd_sf"/>
</dbReference>
<dbReference type="EMBL" id="CAJVQB010032975">
    <property type="protein sequence ID" value="CAG8819082.1"/>
    <property type="molecule type" value="Genomic_DNA"/>
</dbReference>
<feature type="coiled-coil region" evidence="1">
    <location>
        <begin position="9"/>
        <end position="70"/>
    </location>
</feature>
<dbReference type="Pfam" id="PF00010">
    <property type="entry name" value="HLH"/>
    <property type="match status" value="1"/>
</dbReference>
<evidence type="ECO:0000313" key="4">
    <source>
        <dbReference type="Proteomes" id="UP000789901"/>
    </source>
</evidence>
<name>A0ABN7W764_GIGMA</name>
<dbReference type="PROSITE" id="PS50888">
    <property type="entry name" value="BHLH"/>
    <property type="match status" value="1"/>
</dbReference>
<reference evidence="3 4" key="1">
    <citation type="submission" date="2021-06" db="EMBL/GenBank/DDBJ databases">
        <authorList>
            <person name="Kallberg Y."/>
            <person name="Tangrot J."/>
            <person name="Rosling A."/>
        </authorList>
    </citation>
    <scope>NUCLEOTIDE SEQUENCE [LARGE SCALE GENOMIC DNA]</scope>
    <source>
        <strain evidence="3 4">120-4 pot B 10/14</strain>
    </source>
</reference>
<evidence type="ECO:0000313" key="3">
    <source>
        <dbReference type="EMBL" id="CAG8819082.1"/>
    </source>
</evidence>
<protein>
    <submittedName>
        <fullName evidence="3">42161_t:CDS:1</fullName>
    </submittedName>
</protein>
<organism evidence="3 4">
    <name type="scientific">Gigaspora margarita</name>
    <dbReference type="NCBI Taxonomy" id="4874"/>
    <lineage>
        <taxon>Eukaryota</taxon>
        <taxon>Fungi</taxon>
        <taxon>Fungi incertae sedis</taxon>
        <taxon>Mucoromycota</taxon>
        <taxon>Glomeromycotina</taxon>
        <taxon>Glomeromycetes</taxon>
        <taxon>Diversisporales</taxon>
        <taxon>Gigasporaceae</taxon>
        <taxon>Gigaspora</taxon>
    </lineage>
</organism>
<dbReference type="InterPro" id="IPR011598">
    <property type="entry name" value="bHLH_dom"/>
</dbReference>
<evidence type="ECO:0000259" key="2">
    <source>
        <dbReference type="PROSITE" id="PS50888"/>
    </source>
</evidence>
<dbReference type="Proteomes" id="UP000789901">
    <property type="component" value="Unassembled WGS sequence"/>
</dbReference>
<keyword evidence="4" id="KW-1185">Reference proteome</keyword>
<proteinExistence type="predicted"/>
<accession>A0ABN7W764</accession>
<keyword evidence="1" id="KW-0175">Coiled coil</keyword>
<dbReference type="Gene3D" id="4.10.280.10">
    <property type="entry name" value="Helix-loop-helix DNA-binding domain"/>
    <property type="match status" value="1"/>
</dbReference>
<sequence length="82" mass="9691">MEVARKIKVKEEQKRRNQILEGYNKLKEQLPHTLRKTSNAKLLKKAASCMEQREEKVNNLEAILDQLNTICIDMELKLERVK</sequence>
<dbReference type="SUPFAM" id="SSF47459">
    <property type="entry name" value="HLH, helix-loop-helix DNA-binding domain"/>
    <property type="match status" value="1"/>
</dbReference>
<feature type="domain" description="BHLH" evidence="2">
    <location>
        <begin position="3"/>
        <end position="53"/>
    </location>
</feature>
<gene>
    <name evidence="3" type="ORF">GMARGA_LOCUS27216</name>
</gene>